<dbReference type="PANTHER" id="PTHR30069">
    <property type="entry name" value="TONB-DEPENDENT OUTER MEMBRANE RECEPTOR"/>
    <property type="match status" value="1"/>
</dbReference>
<keyword evidence="2" id="KW-0812">Transmembrane</keyword>
<dbReference type="Pfam" id="PF07715">
    <property type="entry name" value="Plug"/>
    <property type="match status" value="1"/>
</dbReference>
<dbReference type="PATRIC" id="fig|1111454.3.peg.1423"/>
<dbReference type="GO" id="GO:0015344">
    <property type="term" value="F:siderophore uptake transmembrane transporter activity"/>
    <property type="evidence" value="ECO:0007669"/>
    <property type="project" value="TreeGrafter"/>
</dbReference>
<evidence type="ECO:0000256" key="2">
    <source>
        <dbReference type="PROSITE-ProRule" id="PRU01360"/>
    </source>
</evidence>
<gene>
    <name evidence="5" type="ORF">HMPREF1250_0060</name>
</gene>
<dbReference type="InterPro" id="IPR012910">
    <property type="entry name" value="Plug_dom"/>
</dbReference>
<dbReference type="PROSITE" id="PS52016">
    <property type="entry name" value="TONB_DEPENDENT_REC_3"/>
    <property type="match status" value="1"/>
</dbReference>
<keyword evidence="1 3" id="KW-0732">Signal</keyword>
<evidence type="ECO:0000259" key="4">
    <source>
        <dbReference type="Pfam" id="PF07715"/>
    </source>
</evidence>
<feature type="signal peptide" evidence="3">
    <location>
        <begin position="1"/>
        <end position="29"/>
    </location>
</feature>
<protein>
    <submittedName>
        <fullName evidence="5">TonB-dependent receptor plug domain protein</fullName>
    </submittedName>
</protein>
<keyword evidence="6" id="KW-1185">Reference proteome</keyword>
<feature type="chain" id="PRO_5004688728" evidence="3">
    <location>
        <begin position="30"/>
        <end position="219"/>
    </location>
</feature>
<dbReference type="Proteomes" id="UP000017090">
    <property type="component" value="Unassembled WGS sequence"/>
</dbReference>
<evidence type="ECO:0000256" key="3">
    <source>
        <dbReference type="SAM" id="SignalP"/>
    </source>
</evidence>
<keyword evidence="2" id="KW-0813">Transport</keyword>
<keyword evidence="2" id="KW-1134">Transmembrane beta strand</keyword>
<organism evidence="5 6">
    <name type="scientific">Megasphaera vaginalis</name>
    <name type="common">ex Srinivasan et al. 2021</name>
    <dbReference type="NCBI Taxonomy" id="1111454"/>
    <lineage>
        <taxon>Bacteria</taxon>
        <taxon>Bacillati</taxon>
        <taxon>Bacillota</taxon>
        <taxon>Negativicutes</taxon>
        <taxon>Veillonellales</taxon>
        <taxon>Veillonellaceae</taxon>
        <taxon>Megasphaera</taxon>
    </lineage>
</organism>
<dbReference type="EMBL" id="AWXA01000039">
    <property type="protein sequence ID" value="ERT58829.1"/>
    <property type="molecule type" value="Genomic_DNA"/>
</dbReference>
<dbReference type="InterPro" id="IPR039426">
    <property type="entry name" value="TonB-dep_rcpt-like"/>
</dbReference>
<dbReference type="InterPro" id="IPR037066">
    <property type="entry name" value="Plug_dom_sf"/>
</dbReference>
<name>U7UIV7_9FIRM</name>
<evidence type="ECO:0000313" key="6">
    <source>
        <dbReference type="Proteomes" id="UP000017090"/>
    </source>
</evidence>
<comment type="caution">
    <text evidence="5">The sequence shown here is derived from an EMBL/GenBank/DDBJ whole genome shotgun (WGS) entry which is preliminary data.</text>
</comment>
<sequence length="219" mass="23190">MNGKTGEKSLRQVLLTAAVAAWLAVPVYAADVTTRDIQVQANAAQEAAKWASQQISVITHEDIEKKQAKSVEDIIFGETGVSRTVDAMGRVGVSIRGAEPRHTLILVDGQPVMGDLAKYSGAADEVMRLGTENVDHIEIIQGAASAKYGSDAIGGVVNIVTKKARDTAGFQVNAEGLRRAGDGDITPFQNIFLRADTGKIGNVRLGIFGNKRAIACSCQ</sequence>
<dbReference type="STRING" id="1111454.HMPREF1250_0060"/>
<evidence type="ECO:0000256" key="1">
    <source>
        <dbReference type="ARBA" id="ARBA00022729"/>
    </source>
</evidence>
<proteinExistence type="inferred from homology"/>
<reference evidence="5 6" key="1">
    <citation type="submission" date="2013-09" db="EMBL/GenBank/DDBJ databases">
        <authorList>
            <person name="Durkin A.S."/>
            <person name="Haft D.R."/>
            <person name="McCorrison J."/>
            <person name="Torralba M."/>
            <person name="Gillis M."/>
            <person name="Haft D.H."/>
            <person name="Methe B."/>
            <person name="Sutton G."/>
            <person name="Nelson K.E."/>
        </authorList>
    </citation>
    <scope>NUCLEOTIDE SEQUENCE [LARGE SCALE GENOMIC DNA]</scope>
    <source>
        <strain evidence="5 6">BV3C16-1</strain>
    </source>
</reference>
<dbReference type="SUPFAM" id="SSF56935">
    <property type="entry name" value="Porins"/>
    <property type="match status" value="1"/>
</dbReference>
<dbReference type="GO" id="GO:0009279">
    <property type="term" value="C:cell outer membrane"/>
    <property type="evidence" value="ECO:0007669"/>
    <property type="project" value="UniProtKB-SubCell"/>
</dbReference>
<dbReference type="PANTHER" id="PTHR30069:SF29">
    <property type="entry name" value="HEMOGLOBIN AND HEMOGLOBIN-HAPTOGLOBIN-BINDING PROTEIN 1-RELATED"/>
    <property type="match status" value="1"/>
</dbReference>
<comment type="subcellular location">
    <subcellularLocation>
        <location evidence="2">Cell outer membrane</location>
        <topology evidence="2">Multi-pass membrane protein</topology>
    </subcellularLocation>
</comment>
<comment type="similarity">
    <text evidence="2">Belongs to the TonB-dependent receptor family.</text>
</comment>
<keyword evidence="2" id="KW-0472">Membrane</keyword>
<dbReference type="eggNOG" id="COG4771">
    <property type="taxonomic scope" value="Bacteria"/>
</dbReference>
<dbReference type="Gene3D" id="2.170.130.10">
    <property type="entry name" value="TonB-dependent receptor, plug domain"/>
    <property type="match status" value="1"/>
</dbReference>
<keyword evidence="5" id="KW-0675">Receptor</keyword>
<accession>U7UIV7</accession>
<dbReference type="AlphaFoldDB" id="U7UIV7"/>
<keyword evidence="2" id="KW-0998">Cell outer membrane</keyword>
<feature type="domain" description="TonB-dependent receptor plug" evidence="4">
    <location>
        <begin position="51"/>
        <end position="156"/>
    </location>
</feature>
<evidence type="ECO:0000313" key="5">
    <source>
        <dbReference type="EMBL" id="ERT58829.1"/>
    </source>
</evidence>
<dbReference type="GO" id="GO:0044718">
    <property type="term" value="P:siderophore transmembrane transport"/>
    <property type="evidence" value="ECO:0007669"/>
    <property type="project" value="TreeGrafter"/>
</dbReference>